<dbReference type="EMBL" id="JACEIK010003299">
    <property type="protein sequence ID" value="MCD9641180.1"/>
    <property type="molecule type" value="Genomic_DNA"/>
</dbReference>
<protein>
    <submittedName>
        <fullName evidence="1">Uncharacterized protein</fullName>
    </submittedName>
</protein>
<comment type="caution">
    <text evidence="1">The sequence shown here is derived from an EMBL/GenBank/DDBJ whole genome shotgun (WGS) entry which is preliminary data.</text>
</comment>
<sequence length="145" mass="16546">MAPLGLSDCIERPNELGFPIGPGHFGASGSFMMKRMSFKRMIRGSCRSGTLQYQTRDRSSKEQGLFRISWDPAGGGCRAYDFKEDSHSLDREDHQDFAIRCRNYSNSRARIESVYQYRFDPSSVKCSFNSHSQYALKEDSNLHAL</sequence>
<dbReference type="Proteomes" id="UP000823775">
    <property type="component" value="Unassembled WGS sequence"/>
</dbReference>
<reference evidence="1 2" key="1">
    <citation type="journal article" date="2021" name="BMC Genomics">
        <title>Datura genome reveals duplications of psychoactive alkaloid biosynthetic genes and high mutation rate following tissue culture.</title>
        <authorList>
            <person name="Rajewski A."/>
            <person name="Carter-House D."/>
            <person name="Stajich J."/>
            <person name="Litt A."/>
        </authorList>
    </citation>
    <scope>NUCLEOTIDE SEQUENCE [LARGE SCALE GENOMIC DNA]</scope>
    <source>
        <strain evidence="1">AR-01</strain>
    </source>
</reference>
<organism evidence="1 2">
    <name type="scientific">Datura stramonium</name>
    <name type="common">Jimsonweed</name>
    <name type="synonym">Common thornapple</name>
    <dbReference type="NCBI Taxonomy" id="4076"/>
    <lineage>
        <taxon>Eukaryota</taxon>
        <taxon>Viridiplantae</taxon>
        <taxon>Streptophyta</taxon>
        <taxon>Embryophyta</taxon>
        <taxon>Tracheophyta</taxon>
        <taxon>Spermatophyta</taxon>
        <taxon>Magnoliopsida</taxon>
        <taxon>eudicotyledons</taxon>
        <taxon>Gunneridae</taxon>
        <taxon>Pentapetalae</taxon>
        <taxon>asterids</taxon>
        <taxon>lamiids</taxon>
        <taxon>Solanales</taxon>
        <taxon>Solanaceae</taxon>
        <taxon>Solanoideae</taxon>
        <taxon>Datureae</taxon>
        <taxon>Datura</taxon>
    </lineage>
</organism>
<evidence type="ECO:0000313" key="1">
    <source>
        <dbReference type="EMBL" id="MCD9641180.1"/>
    </source>
</evidence>
<keyword evidence="2" id="KW-1185">Reference proteome</keyword>
<gene>
    <name evidence="1" type="ORF">HAX54_027140</name>
</gene>
<evidence type="ECO:0000313" key="2">
    <source>
        <dbReference type="Proteomes" id="UP000823775"/>
    </source>
</evidence>
<proteinExistence type="predicted"/>
<accession>A0ABS8V204</accession>
<name>A0ABS8V204_DATST</name>